<sequence>MELPFLKSGIGGEPFVRMKTPPIKNSIPLLPKESSYIYISQQCPIPKVIHRILSQLGQLETNH</sequence>
<evidence type="ECO:0000313" key="1">
    <source>
        <dbReference type="EMBL" id="MBE9027709.1"/>
    </source>
</evidence>
<comment type="caution">
    <text evidence="1">The sequence shown here is derived from an EMBL/GenBank/DDBJ whole genome shotgun (WGS) entry which is preliminary data.</text>
</comment>
<reference evidence="1" key="1">
    <citation type="submission" date="2020-10" db="EMBL/GenBank/DDBJ databases">
        <authorList>
            <person name="Castelo-Branco R."/>
            <person name="Eusebio N."/>
            <person name="Adriana R."/>
            <person name="Vieira A."/>
            <person name="Brugerolle De Fraissinette N."/>
            <person name="Rezende De Castro R."/>
            <person name="Schneider M.P."/>
            <person name="Vasconcelos V."/>
            <person name="Leao P.N."/>
        </authorList>
    </citation>
    <scope>NUCLEOTIDE SEQUENCE</scope>
    <source>
        <strain evidence="1">LEGE 12446</strain>
    </source>
</reference>
<evidence type="ECO:0000313" key="2">
    <source>
        <dbReference type="Proteomes" id="UP000622533"/>
    </source>
</evidence>
<dbReference type="AlphaFoldDB" id="A0A8J7A7J9"/>
<organism evidence="1 2">
    <name type="scientific">Desmonostoc muscorum LEGE 12446</name>
    <dbReference type="NCBI Taxonomy" id="1828758"/>
    <lineage>
        <taxon>Bacteria</taxon>
        <taxon>Bacillati</taxon>
        <taxon>Cyanobacteriota</taxon>
        <taxon>Cyanophyceae</taxon>
        <taxon>Nostocales</taxon>
        <taxon>Nostocaceae</taxon>
        <taxon>Desmonostoc</taxon>
    </lineage>
</organism>
<protein>
    <submittedName>
        <fullName evidence="1">Uncharacterized protein</fullName>
    </submittedName>
</protein>
<dbReference type="Proteomes" id="UP000622533">
    <property type="component" value="Unassembled WGS sequence"/>
</dbReference>
<accession>A0A8J7A7J9</accession>
<gene>
    <name evidence="1" type="ORF">IQ276_36405</name>
</gene>
<name>A0A8J7A7J9_DESMC</name>
<dbReference type="EMBL" id="JADEXS010001021">
    <property type="protein sequence ID" value="MBE9027709.1"/>
    <property type="molecule type" value="Genomic_DNA"/>
</dbReference>
<proteinExistence type="predicted"/>
<keyword evidence="2" id="KW-1185">Reference proteome</keyword>